<dbReference type="EMBL" id="CP022433">
    <property type="protein sequence ID" value="ASN22969.1"/>
    <property type="molecule type" value="Genomic_DNA"/>
</dbReference>
<dbReference type="KEGG" id="splu:LK06_000765"/>
<reference evidence="2 3" key="1">
    <citation type="submission" date="2017-07" db="EMBL/GenBank/DDBJ databases">
        <title>Genome sequence of Streptomyces pluripotens MUSC 137T.</title>
        <authorList>
            <person name="Ser H.-L."/>
            <person name="Lee L.-H."/>
        </authorList>
    </citation>
    <scope>NUCLEOTIDE SEQUENCE [LARGE SCALE GENOMIC DNA]</scope>
    <source>
        <strain evidence="2 3">MUSC 137</strain>
    </source>
</reference>
<dbReference type="AlphaFoldDB" id="A0A221NSL6"/>
<organism evidence="2 3">
    <name type="scientific">Streptomyces pluripotens</name>
    <dbReference type="NCBI Taxonomy" id="1355015"/>
    <lineage>
        <taxon>Bacteria</taxon>
        <taxon>Bacillati</taxon>
        <taxon>Actinomycetota</taxon>
        <taxon>Actinomycetes</taxon>
        <taxon>Kitasatosporales</taxon>
        <taxon>Streptomycetaceae</taxon>
        <taxon>Streptomyces</taxon>
    </lineage>
</organism>
<evidence type="ECO:0000256" key="1">
    <source>
        <dbReference type="SAM" id="MobiDB-lite"/>
    </source>
</evidence>
<feature type="region of interest" description="Disordered" evidence="1">
    <location>
        <begin position="31"/>
        <end position="56"/>
    </location>
</feature>
<protein>
    <submittedName>
        <fullName evidence="2">Uncharacterized protein</fullName>
    </submittedName>
</protein>
<dbReference type="InterPro" id="IPR029063">
    <property type="entry name" value="SAM-dependent_MTases_sf"/>
</dbReference>
<gene>
    <name evidence="2" type="ORF">LK07_01850</name>
</gene>
<dbReference type="InterPro" id="IPR006764">
    <property type="entry name" value="SAM_dep_MeTrfase_SAV2177_type"/>
</dbReference>
<keyword evidence="3" id="KW-1185">Reference proteome</keyword>
<sequence>MPMRLRTHDQAQEFFERLEPVEPDIVQVRTRRPDGAGEKNIRDEDTAMYGAVARQP</sequence>
<dbReference type="Pfam" id="PF04672">
    <property type="entry name" value="Methyltransf_19"/>
    <property type="match status" value="1"/>
</dbReference>
<dbReference type="Proteomes" id="UP000031501">
    <property type="component" value="Chromosome"/>
</dbReference>
<proteinExistence type="predicted"/>
<evidence type="ECO:0000313" key="3">
    <source>
        <dbReference type="Proteomes" id="UP000031501"/>
    </source>
</evidence>
<evidence type="ECO:0000313" key="2">
    <source>
        <dbReference type="EMBL" id="ASN22969.1"/>
    </source>
</evidence>
<dbReference type="Gene3D" id="3.40.50.150">
    <property type="entry name" value="Vaccinia Virus protein VP39"/>
    <property type="match status" value="1"/>
</dbReference>
<feature type="compositionally biased region" description="Basic and acidic residues" evidence="1">
    <location>
        <begin position="31"/>
        <end position="45"/>
    </location>
</feature>
<accession>A0A221NSL6</accession>
<name>A0A221NSL6_9ACTN</name>